<keyword evidence="7" id="KW-1185">Reference proteome</keyword>
<evidence type="ECO:0000256" key="3">
    <source>
        <dbReference type="ARBA" id="ARBA00022827"/>
    </source>
</evidence>
<dbReference type="GO" id="GO:0071949">
    <property type="term" value="F:FAD binding"/>
    <property type="evidence" value="ECO:0007669"/>
    <property type="project" value="InterPro"/>
</dbReference>
<dbReference type="InterPro" id="IPR016169">
    <property type="entry name" value="FAD-bd_PCMH_sub2"/>
</dbReference>
<keyword evidence="4" id="KW-0560">Oxidoreductase</keyword>
<dbReference type="InterPro" id="IPR050416">
    <property type="entry name" value="FAD-linked_Oxidoreductase"/>
</dbReference>
<dbReference type="InterPro" id="IPR036318">
    <property type="entry name" value="FAD-bd_PCMH-like_sf"/>
</dbReference>
<gene>
    <name evidence="6" type="ORF">BDP27DRAFT_1420501</name>
</gene>
<keyword evidence="3" id="KW-0274">FAD</keyword>
<dbReference type="Pfam" id="PF01565">
    <property type="entry name" value="FAD_binding_4"/>
    <property type="match status" value="1"/>
</dbReference>
<evidence type="ECO:0000313" key="7">
    <source>
        <dbReference type="Proteomes" id="UP000772434"/>
    </source>
</evidence>
<protein>
    <submittedName>
        <fullName evidence="6">FAD-binding domain-containing protein</fullName>
    </submittedName>
</protein>
<evidence type="ECO:0000313" key="6">
    <source>
        <dbReference type="EMBL" id="KAF9069819.1"/>
    </source>
</evidence>
<dbReference type="InterPro" id="IPR006094">
    <property type="entry name" value="Oxid_FAD_bind_N"/>
</dbReference>
<accession>A0A9P5PV09</accession>
<dbReference type="AlphaFoldDB" id="A0A9P5PV09"/>
<comment type="caution">
    <text evidence="6">The sequence shown here is derived from an EMBL/GenBank/DDBJ whole genome shotgun (WGS) entry which is preliminary data.</text>
</comment>
<feature type="domain" description="FAD-binding PCMH-type" evidence="5">
    <location>
        <begin position="35"/>
        <end position="206"/>
    </location>
</feature>
<sequence length="472" mass="50481">MACSSIESLLGPTKIQSSGPQFEAGATRAWNLANAQIRPACIVFPLETSDVQVAMRTIFQFNTRYAIQAGGHSGMEGWDNSQGGVLILFSQMNNISYNRETNTITMEPGLTWGEATNAMEPFGVAPVGGRASSVGTGVLLGGGISFLSPAHGFGADNIKCLDVVLVDGTLAVATVDNEYADLFRALKGGGNRYGIVTKYELYAVRTGTNADKPWIGGSIAYPSSSVEAVINATAHYVQTVEDPRAVLEVLMVNMIVSGEITPMAQVELFYNVTDTNMTTLPSSIFGELLSIPASSTNITQLSYLGVFNTNPAGNASGSGEMFGAGVFSSAENTQVYLDARAHWDNFTQAVSGTGAYLFTSLIFTPIPSSQIEAGRARGGNAIEAPLGGYVALNLGDTLTVGVAQPPPEGDEAKLLFLNQLHRSPGFPFFMNECDKRQNVYETYGDYEFMKKTYMKYDPTRFIVEHMSGPLGL</sequence>
<proteinExistence type="inferred from homology"/>
<comment type="similarity">
    <text evidence="1">Belongs to the oxygen-dependent FAD-linked oxidoreductase family.</text>
</comment>
<evidence type="ECO:0000256" key="2">
    <source>
        <dbReference type="ARBA" id="ARBA00022630"/>
    </source>
</evidence>
<name>A0A9P5PV09_9AGAR</name>
<dbReference type="Gene3D" id="3.30.465.10">
    <property type="match status" value="1"/>
</dbReference>
<dbReference type="GO" id="GO:0016491">
    <property type="term" value="F:oxidoreductase activity"/>
    <property type="evidence" value="ECO:0007669"/>
    <property type="project" value="UniProtKB-KW"/>
</dbReference>
<reference evidence="6" key="1">
    <citation type="submission" date="2020-11" db="EMBL/GenBank/DDBJ databases">
        <authorList>
            <consortium name="DOE Joint Genome Institute"/>
            <person name="Ahrendt S."/>
            <person name="Riley R."/>
            <person name="Andreopoulos W."/>
            <person name="Labutti K."/>
            <person name="Pangilinan J."/>
            <person name="Ruiz-Duenas F.J."/>
            <person name="Barrasa J.M."/>
            <person name="Sanchez-Garcia M."/>
            <person name="Camarero S."/>
            <person name="Miyauchi S."/>
            <person name="Serrano A."/>
            <person name="Linde D."/>
            <person name="Babiker R."/>
            <person name="Drula E."/>
            <person name="Ayuso-Fernandez I."/>
            <person name="Pacheco R."/>
            <person name="Padilla G."/>
            <person name="Ferreira P."/>
            <person name="Barriuso J."/>
            <person name="Kellner H."/>
            <person name="Castanera R."/>
            <person name="Alfaro M."/>
            <person name="Ramirez L."/>
            <person name="Pisabarro A.G."/>
            <person name="Kuo A."/>
            <person name="Tritt A."/>
            <person name="Lipzen A."/>
            <person name="He G."/>
            <person name="Yan M."/>
            <person name="Ng V."/>
            <person name="Cullen D."/>
            <person name="Martin F."/>
            <person name="Rosso M.-N."/>
            <person name="Henrissat B."/>
            <person name="Hibbett D."/>
            <person name="Martinez A.T."/>
            <person name="Grigoriev I.V."/>
        </authorList>
    </citation>
    <scope>NUCLEOTIDE SEQUENCE</scope>
    <source>
        <strain evidence="6">AH 40177</strain>
    </source>
</reference>
<evidence type="ECO:0000256" key="4">
    <source>
        <dbReference type="ARBA" id="ARBA00023002"/>
    </source>
</evidence>
<dbReference type="PANTHER" id="PTHR42973">
    <property type="entry name" value="BINDING OXIDOREDUCTASE, PUTATIVE (AFU_ORTHOLOGUE AFUA_1G17690)-RELATED"/>
    <property type="match status" value="1"/>
</dbReference>
<dbReference type="PROSITE" id="PS51387">
    <property type="entry name" value="FAD_PCMH"/>
    <property type="match status" value="1"/>
</dbReference>
<dbReference type="InterPro" id="IPR016166">
    <property type="entry name" value="FAD-bd_PCMH"/>
</dbReference>
<organism evidence="6 7">
    <name type="scientific">Rhodocollybia butyracea</name>
    <dbReference type="NCBI Taxonomy" id="206335"/>
    <lineage>
        <taxon>Eukaryota</taxon>
        <taxon>Fungi</taxon>
        <taxon>Dikarya</taxon>
        <taxon>Basidiomycota</taxon>
        <taxon>Agaricomycotina</taxon>
        <taxon>Agaricomycetes</taxon>
        <taxon>Agaricomycetidae</taxon>
        <taxon>Agaricales</taxon>
        <taxon>Marasmiineae</taxon>
        <taxon>Omphalotaceae</taxon>
        <taxon>Rhodocollybia</taxon>
    </lineage>
</organism>
<dbReference type="PANTHER" id="PTHR42973:SF13">
    <property type="entry name" value="FAD-BINDING PCMH-TYPE DOMAIN-CONTAINING PROTEIN"/>
    <property type="match status" value="1"/>
</dbReference>
<evidence type="ECO:0000256" key="1">
    <source>
        <dbReference type="ARBA" id="ARBA00005466"/>
    </source>
</evidence>
<dbReference type="OrthoDB" id="2151789at2759"/>
<dbReference type="EMBL" id="JADNRY010000046">
    <property type="protein sequence ID" value="KAF9069819.1"/>
    <property type="molecule type" value="Genomic_DNA"/>
</dbReference>
<dbReference type="SUPFAM" id="SSF56176">
    <property type="entry name" value="FAD-binding/transporter-associated domain-like"/>
    <property type="match status" value="1"/>
</dbReference>
<keyword evidence="2" id="KW-0285">Flavoprotein</keyword>
<evidence type="ECO:0000259" key="5">
    <source>
        <dbReference type="PROSITE" id="PS51387"/>
    </source>
</evidence>
<dbReference type="Proteomes" id="UP000772434">
    <property type="component" value="Unassembled WGS sequence"/>
</dbReference>